<dbReference type="GO" id="GO:0006355">
    <property type="term" value="P:regulation of DNA-templated transcription"/>
    <property type="evidence" value="ECO:0007669"/>
    <property type="project" value="InterPro"/>
</dbReference>
<dbReference type="Proteomes" id="UP001180020">
    <property type="component" value="Unassembled WGS sequence"/>
</dbReference>
<accession>A0AAV9E0C6</accession>
<keyword evidence="3" id="KW-0804">Transcription</keyword>
<name>A0AAV9E0C6_ACOCL</name>
<reference evidence="5" key="2">
    <citation type="submission" date="2023-06" db="EMBL/GenBank/DDBJ databases">
        <authorList>
            <person name="Ma L."/>
            <person name="Liu K.-W."/>
            <person name="Li Z."/>
            <person name="Hsiao Y.-Y."/>
            <person name="Qi Y."/>
            <person name="Fu T."/>
            <person name="Tang G."/>
            <person name="Zhang D."/>
            <person name="Sun W.-H."/>
            <person name="Liu D.-K."/>
            <person name="Li Y."/>
            <person name="Chen G.-Z."/>
            <person name="Liu X.-D."/>
            <person name="Liao X.-Y."/>
            <person name="Jiang Y.-T."/>
            <person name="Yu X."/>
            <person name="Hao Y."/>
            <person name="Huang J."/>
            <person name="Zhao X.-W."/>
            <person name="Ke S."/>
            <person name="Chen Y.-Y."/>
            <person name="Wu W.-L."/>
            <person name="Hsu J.-L."/>
            <person name="Lin Y.-F."/>
            <person name="Huang M.-D."/>
            <person name="Li C.-Y."/>
            <person name="Huang L."/>
            <person name="Wang Z.-W."/>
            <person name="Zhao X."/>
            <person name="Zhong W.-Y."/>
            <person name="Peng D.-H."/>
            <person name="Ahmad S."/>
            <person name="Lan S."/>
            <person name="Zhang J.-S."/>
            <person name="Tsai W.-C."/>
            <person name="Van De Peer Y."/>
            <person name="Liu Z.-J."/>
        </authorList>
    </citation>
    <scope>NUCLEOTIDE SEQUENCE</scope>
    <source>
        <strain evidence="5">CP</strain>
        <tissue evidence="5">Leaves</tissue>
    </source>
</reference>
<keyword evidence="6" id="KW-1185">Reference proteome</keyword>
<dbReference type="PANTHER" id="PTHR46834:SF1">
    <property type="entry name" value="TRANSCRIPTION FACTOR BHLH10"/>
    <property type="match status" value="1"/>
</dbReference>
<evidence type="ECO:0000313" key="5">
    <source>
        <dbReference type="EMBL" id="KAK1307041.1"/>
    </source>
</evidence>
<feature type="coiled-coil region" evidence="4">
    <location>
        <begin position="177"/>
        <end position="204"/>
    </location>
</feature>
<comment type="caution">
    <text evidence="5">The sequence shown here is derived from an EMBL/GenBank/DDBJ whole genome shotgun (WGS) entry which is preliminary data.</text>
</comment>
<dbReference type="InterPro" id="IPR045895">
    <property type="entry name" value="bHLH91-like"/>
</dbReference>
<sequence>MMYEESNYYETIGGGAIDVQTITDYSTLPVMDNNNIINNTSEEDDNPQTLLPTCFSTMEGGGGGGFDIEQEFNNPFIHQSQPDWATADFGFTPPPPDLLNLLQLPPPPPILHDPSLQMGFPPPPQPQQPNHLLMELFRSLPQDYGLMRSSGGALKSLVPNPTKTDRASTVLDAIEYIKELLRTVDELKILVEKKRSEKERFKNHRPDEAPHDLPAMPNMECSSVRPLGSPGDQGHAFNGSLRSSWLQRRSKDTTVDVRIIDDEVNVKLTQRKKTNCLYNLVKAFEELQLELLHVTGGNIGDYYVFMFNTKICEGSSVYASAVAKKIIEVDQFTVETIFARTSPFQQTQKP</sequence>
<evidence type="ECO:0000256" key="4">
    <source>
        <dbReference type="SAM" id="Coils"/>
    </source>
</evidence>
<reference evidence="5" key="1">
    <citation type="journal article" date="2023" name="Nat. Commun.">
        <title>Diploid and tetraploid genomes of Acorus and the evolution of monocots.</title>
        <authorList>
            <person name="Ma L."/>
            <person name="Liu K.W."/>
            <person name="Li Z."/>
            <person name="Hsiao Y.Y."/>
            <person name="Qi Y."/>
            <person name="Fu T."/>
            <person name="Tang G.D."/>
            <person name="Zhang D."/>
            <person name="Sun W.H."/>
            <person name="Liu D.K."/>
            <person name="Li Y."/>
            <person name="Chen G.Z."/>
            <person name="Liu X.D."/>
            <person name="Liao X.Y."/>
            <person name="Jiang Y.T."/>
            <person name="Yu X."/>
            <person name="Hao Y."/>
            <person name="Huang J."/>
            <person name="Zhao X.W."/>
            <person name="Ke S."/>
            <person name="Chen Y.Y."/>
            <person name="Wu W.L."/>
            <person name="Hsu J.L."/>
            <person name="Lin Y.F."/>
            <person name="Huang M.D."/>
            <person name="Li C.Y."/>
            <person name="Huang L."/>
            <person name="Wang Z.W."/>
            <person name="Zhao X."/>
            <person name="Zhong W.Y."/>
            <person name="Peng D.H."/>
            <person name="Ahmad S."/>
            <person name="Lan S."/>
            <person name="Zhang J.S."/>
            <person name="Tsai W.C."/>
            <person name="Van de Peer Y."/>
            <person name="Liu Z.J."/>
        </authorList>
    </citation>
    <scope>NUCLEOTIDE SEQUENCE</scope>
    <source>
        <strain evidence="5">CP</strain>
    </source>
</reference>
<keyword evidence="4" id="KW-0175">Coiled coil</keyword>
<dbReference type="PANTHER" id="PTHR46834">
    <property type="entry name" value="TRANSCRIPTION FACTOR BHLH91"/>
    <property type="match status" value="1"/>
</dbReference>
<evidence type="ECO:0000313" key="6">
    <source>
        <dbReference type="Proteomes" id="UP001180020"/>
    </source>
</evidence>
<protein>
    <submittedName>
        <fullName evidence="5">Transcription factor bHLH10</fullName>
    </submittedName>
</protein>
<dbReference type="GO" id="GO:0046983">
    <property type="term" value="F:protein dimerization activity"/>
    <property type="evidence" value="ECO:0007669"/>
    <property type="project" value="InterPro"/>
</dbReference>
<gene>
    <name evidence="5" type="primary">BHLH10</name>
    <name evidence="5" type="ORF">QJS10_CPA10g01347</name>
</gene>
<comment type="similarity">
    <text evidence="1">Belongs to the bHLH protein family.</text>
</comment>
<keyword evidence="2" id="KW-0805">Transcription regulation</keyword>
<dbReference type="AlphaFoldDB" id="A0AAV9E0C6"/>
<dbReference type="SUPFAM" id="SSF47459">
    <property type="entry name" value="HLH, helix-loop-helix DNA-binding domain"/>
    <property type="match status" value="1"/>
</dbReference>
<dbReference type="EMBL" id="JAUJYO010000010">
    <property type="protein sequence ID" value="KAK1307041.1"/>
    <property type="molecule type" value="Genomic_DNA"/>
</dbReference>
<dbReference type="InterPro" id="IPR036638">
    <property type="entry name" value="HLH_DNA-bd_sf"/>
</dbReference>
<evidence type="ECO:0000256" key="2">
    <source>
        <dbReference type="ARBA" id="ARBA00023015"/>
    </source>
</evidence>
<dbReference type="GO" id="GO:0048658">
    <property type="term" value="P:anther wall tapetum development"/>
    <property type="evidence" value="ECO:0007669"/>
    <property type="project" value="InterPro"/>
</dbReference>
<organism evidence="5 6">
    <name type="scientific">Acorus calamus</name>
    <name type="common">Sweet flag</name>
    <dbReference type="NCBI Taxonomy" id="4465"/>
    <lineage>
        <taxon>Eukaryota</taxon>
        <taxon>Viridiplantae</taxon>
        <taxon>Streptophyta</taxon>
        <taxon>Embryophyta</taxon>
        <taxon>Tracheophyta</taxon>
        <taxon>Spermatophyta</taxon>
        <taxon>Magnoliopsida</taxon>
        <taxon>Liliopsida</taxon>
        <taxon>Acoraceae</taxon>
        <taxon>Acorus</taxon>
    </lineage>
</organism>
<evidence type="ECO:0000256" key="3">
    <source>
        <dbReference type="ARBA" id="ARBA00023163"/>
    </source>
</evidence>
<proteinExistence type="inferred from homology"/>
<evidence type="ECO:0000256" key="1">
    <source>
        <dbReference type="ARBA" id="ARBA00005510"/>
    </source>
</evidence>